<gene>
    <name evidence="1" type="ORF">PACLA_8A047014</name>
</gene>
<sequence length="243" mass="27620">MSNDGDEIYIDYAQGKPYMECENLRQATHSIQLKKSVSFYGFNGKAEIRCTNWYDLFMIKSPSLNKTRVKFLNLVISNSKRAILLDVGTRSELVFQNTLVKNNIFGIHSKYSNDSSILITNSSFKHNSPGGTFLQCLNITAQITFSIFKLTPVLFANIGNKTPRWQNIRVWVRSTVVDGDNTQMCIDMFAIQPFAATLNVAITDSQFKNHVANCKYKDKISTLHIHGNHSNIIQTHSNMIFHI</sequence>
<organism evidence="1 2">
    <name type="scientific">Paramuricea clavata</name>
    <name type="common">Red gorgonian</name>
    <name type="synonym">Violescent sea-whip</name>
    <dbReference type="NCBI Taxonomy" id="317549"/>
    <lineage>
        <taxon>Eukaryota</taxon>
        <taxon>Metazoa</taxon>
        <taxon>Cnidaria</taxon>
        <taxon>Anthozoa</taxon>
        <taxon>Octocorallia</taxon>
        <taxon>Malacalcyonacea</taxon>
        <taxon>Plexauridae</taxon>
        <taxon>Paramuricea</taxon>
    </lineage>
</organism>
<comment type="caution">
    <text evidence="1">The sequence shown here is derived from an EMBL/GenBank/DDBJ whole genome shotgun (WGS) entry which is preliminary data.</text>
</comment>
<dbReference type="Proteomes" id="UP001152795">
    <property type="component" value="Unassembled WGS sequence"/>
</dbReference>
<dbReference type="EMBL" id="CACRXK020010808">
    <property type="protein sequence ID" value="CAB4020155.1"/>
    <property type="molecule type" value="Genomic_DNA"/>
</dbReference>
<accession>A0A7D9IZJ5</accession>
<protein>
    <submittedName>
        <fullName evidence="1">Uncharacterized protein</fullName>
    </submittedName>
</protein>
<reference evidence="1" key="1">
    <citation type="submission" date="2020-04" db="EMBL/GenBank/DDBJ databases">
        <authorList>
            <person name="Alioto T."/>
            <person name="Alioto T."/>
            <person name="Gomez Garrido J."/>
        </authorList>
    </citation>
    <scope>NUCLEOTIDE SEQUENCE</scope>
    <source>
        <strain evidence="1">A484AB</strain>
    </source>
</reference>
<dbReference type="AlphaFoldDB" id="A0A7D9IZJ5"/>
<evidence type="ECO:0000313" key="1">
    <source>
        <dbReference type="EMBL" id="CAB4020155.1"/>
    </source>
</evidence>
<name>A0A7D9IZJ5_PARCT</name>
<proteinExistence type="predicted"/>
<keyword evidence="2" id="KW-1185">Reference proteome</keyword>
<evidence type="ECO:0000313" key="2">
    <source>
        <dbReference type="Proteomes" id="UP001152795"/>
    </source>
</evidence>